<evidence type="ECO:0000313" key="2">
    <source>
        <dbReference type="EMBL" id="MBH8595896.1"/>
    </source>
</evidence>
<dbReference type="EMBL" id="JAECVW010000007">
    <property type="protein sequence ID" value="MBH8595896.1"/>
    <property type="molecule type" value="Genomic_DNA"/>
</dbReference>
<sequence>MKEVVVDKLSTAWKWVKENIGYIAAGVVLVVGMVVCFVAPLLGVSVLIGMGLSFGMSWLMNGEITQAPFWKQPSAVRWGAIGMGIAGGADRVHWEAG</sequence>
<dbReference type="AlphaFoldDB" id="A0A8I1AAW1"/>
<dbReference type="Proteomes" id="UP000633619">
    <property type="component" value="Unassembled WGS sequence"/>
</dbReference>
<keyword evidence="1" id="KW-1133">Transmembrane helix</keyword>
<reference evidence="2 3" key="1">
    <citation type="submission" date="2020-12" db="EMBL/GenBank/DDBJ databases">
        <title>WGS of Thermoactinomyces spp.</title>
        <authorList>
            <person name="Cheng K."/>
        </authorList>
    </citation>
    <scope>NUCLEOTIDE SEQUENCE [LARGE SCALE GENOMIC DNA]</scope>
    <source>
        <strain evidence="3">CICC 10671\DSM 43846</strain>
    </source>
</reference>
<proteinExistence type="predicted"/>
<keyword evidence="1" id="KW-0812">Transmembrane</keyword>
<protein>
    <submittedName>
        <fullName evidence="2">Uncharacterized protein</fullName>
    </submittedName>
</protein>
<feature type="transmembrane region" description="Helical" evidence="1">
    <location>
        <begin position="20"/>
        <end position="50"/>
    </location>
</feature>
<evidence type="ECO:0000256" key="1">
    <source>
        <dbReference type="SAM" id="Phobius"/>
    </source>
</evidence>
<name>A0A8I1AAW1_THEIN</name>
<gene>
    <name evidence="2" type="ORF">I8U20_11195</name>
</gene>
<organism evidence="2 3">
    <name type="scientific">Thermoactinomyces intermedius</name>
    <dbReference type="NCBI Taxonomy" id="2024"/>
    <lineage>
        <taxon>Bacteria</taxon>
        <taxon>Bacillati</taxon>
        <taxon>Bacillota</taxon>
        <taxon>Bacilli</taxon>
        <taxon>Bacillales</taxon>
        <taxon>Thermoactinomycetaceae</taxon>
        <taxon>Thermoactinomyces</taxon>
    </lineage>
</organism>
<dbReference type="RefSeq" id="WP_181732671.1">
    <property type="nucleotide sequence ID" value="NZ_JACEIR010000010.1"/>
</dbReference>
<comment type="caution">
    <text evidence="2">The sequence shown here is derived from an EMBL/GenBank/DDBJ whole genome shotgun (WGS) entry which is preliminary data.</text>
</comment>
<keyword evidence="3" id="KW-1185">Reference proteome</keyword>
<keyword evidence="1" id="KW-0472">Membrane</keyword>
<accession>A0A8I1AAW1</accession>
<evidence type="ECO:0000313" key="3">
    <source>
        <dbReference type="Proteomes" id="UP000633619"/>
    </source>
</evidence>